<protein>
    <submittedName>
        <fullName evidence="1">DUF1684 domain-containing protein</fullName>
    </submittedName>
</protein>
<reference evidence="1 2" key="1">
    <citation type="submission" date="2023-08" db="EMBL/GenBank/DDBJ databases">
        <title>Microbacterium aquilitoris sp. nov. and Microbacterium gwkjibeachense sp. nov., isolated from beach.</title>
        <authorList>
            <person name="Lee S.D."/>
            <person name="Yang H."/>
            <person name="Kim I."/>
        </authorList>
    </citation>
    <scope>NUCLEOTIDE SEQUENCE [LARGE SCALE GENOMIC DNA]</scope>
    <source>
        <strain evidence="1 2">KSW-18</strain>
    </source>
</reference>
<sequence length="209" mass="22524">MIPSAARTALDVVDWRRRVFALYADVRAAPHPEAGHELWQHGRNELLAHHPATPILPEHRADFDSVPVAPYDPAWRFELPLLPTEPGGFEFATGTDGVVPFERVAVVDLPDVGTLDVWRLTTYGGGLFIPVRDALAGKPDGTYGGGRYLIDTIKGADLGTDAEAGTIVLDLNFAYNPSCAYDPAWACPLAQPGNVLAVEVPVGERYAGV</sequence>
<evidence type="ECO:0000313" key="2">
    <source>
        <dbReference type="Proteomes" id="UP001262835"/>
    </source>
</evidence>
<dbReference type="PANTHER" id="PTHR41913">
    <property type="entry name" value="DUF1684 DOMAIN-CONTAINING PROTEIN"/>
    <property type="match status" value="1"/>
</dbReference>
<accession>A0ABU3GI60</accession>
<dbReference type="InterPro" id="IPR012467">
    <property type="entry name" value="DUF1684"/>
</dbReference>
<gene>
    <name evidence="1" type="ORF">Q9S78_06870</name>
</gene>
<keyword evidence="2" id="KW-1185">Reference proteome</keyword>
<evidence type="ECO:0000313" key="1">
    <source>
        <dbReference type="EMBL" id="MDT3330386.1"/>
    </source>
</evidence>
<dbReference type="PANTHER" id="PTHR41913:SF1">
    <property type="entry name" value="DUF1684 DOMAIN-CONTAINING PROTEIN"/>
    <property type="match status" value="1"/>
</dbReference>
<dbReference type="RefSeq" id="WP_311869735.1">
    <property type="nucleotide sequence ID" value="NZ_JAUZVT010000002.1"/>
</dbReference>
<name>A0ABU3GI60_9MICO</name>
<proteinExistence type="predicted"/>
<comment type="caution">
    <text evidence="1">The sequence shown here is derived from an EMBL/GenBank/DDBJ whole genome shotgun (WGS) entry which is preliminary data.</text>
</comment>
<dbReference type="Proteomes" id="UP001262835">
    <property type="component" value="Unassembled WGS sequence"/>
</dbReference>
<organism evidence="1 2">
    <name type="scientific">Microbacterium aquilitoris</name>
    <dbReference type="NCBI Taxonomy" id="3067307"/>
    <lineage>
        <taxon>Bacteria</taxon>
        <taxon>Bacillati</taxon>
        <taxon>Actinomycetota</taxon>
        <taxon>Actinomycetes</taxon>
        <taxon>Micrococcales</taxon>
        <taxon>Microbacteriaceae</taxon>
        <taxon>Microbacterium</taxon>
    </lineage>
</organism>
<dbReference type="EMBL" id="JAUZVT010000002">
    <property type="protein sequence ID" value="MDT3330386.1"/>
    <property type="molecule type" value="Genomic_DNA"/>
</dbReference>
<dbReference type="Pfam" id="PF07920">
    <property type="entry name" value="DUF1684"/>
    <property type="match status" value="1"/>
</dbReference>